<feature type="compositionally biased region" description="Low complexity" evidence="1">
    <location>
        <begin position="45"/>
        <end position="63"/>
    </location>
</feature>
<feature type="compositionally biased region" description="Pro residues" evidence="1">
    <location>
        <begin position="99"/>
        <end position="112"/>
    </location>
</feature>
<gene>
    <name evidence="2" type="ORF">Sya03_51920</name>
</gene>
<keyword evidence="3" id="KW-1185">Reference proteome</keyword>
<feature type="compositionally biased region" description="Low complexity" evidence="1">
    <location>
        <begin position="85"/>
        <end position="98"/>
    </location>
</feature>
<evidence type="ECO:0000313" key="2">
    <source>
        <dbReference type="EMBL" id="GIJ05840.1"/>
    </source>
</evidence>
<reference evidence="2" key="1">
    <citation type="submission" date="2021-01" db="EMBL/GenBank/DDBJ databases">
        <title>Whole genome shotgun sequence of Spirilliplanes yamanashiensis NBRC 15828.</title>
        <authorList>
            <person name="Komaki H."/>
            <person name="Tamura T."/>
        </authorList>
    </citation>
    <scope>NUCLEOTIDE SEQUENCE</scope>
    <source>
        <strain evidence="2">NBRC 15828</strain>
    </source>
</reference>
<comment type="caution">
    <text evidence="2">The sequence shown here is derived from an EMBL/GenBank/DDBJ whole genome shotgun (WGS) entry which is preliminary data.</text>
</comment>
<feature type="compositionally biased region" description="Low complexity" evidence="1">
    <location>
        <begin position="124"/>
        <end position="142"/>
    </location>
</feature>
<dbReference type="RefSeq" id="WP_203941023.1">
    <property type="nucleotide sequence ID" value="NZ_BAAAGJ010000003.1"/>
</dbReference>
<feature type="region of interest" description="Disordered" evidence="1">
    <location>
        <begin position="33"/>
        <end position="163"/>
    </location>
</feature>
<protein>
    <submittedName>
        <fullName evidence="2">Uncharacterized protein</fullName>
    </submittedName>
</protein>
<accession>A0A8J3YD95</accession>
<evidence type="ECO:0000313" key="3">
    <source>
        <dbReference type="Proteomes" id="UP000652013"/>
    </source>
</evidence>
<name>A0A8J3YD95_9ACTN</name>
<dbReference type="EMBL" id="BOOY01000036">
    <property type="protein sequence ID" value="GIJ05840.1"/>
    <property type="molecule type" value="Genomic_DNA"/>
</dbReference>
<organism evidence="2 3">
    <name type="scientific">Spirilliplanes yamanashiensis</name>
    <dbReference type="NCBI Taxonomy" id="42233"/>
    <lineage>
        <taxon>Bacteria</taxon>
        <taxon>Bacillati</taxon>
        <taxon>Actinomycetota</taxon>
        <taxon>Actinomycetes</taxon>
        <taxon>Micromonosporales</taxon>
        <taxon>Micromonosporaceae</taxon>
        <taxon>Spirilliplanes</taxon>
    </lineage>
</organism>
<proteinExistence type="predicted"/>
<evidence type="ECO:0000256" key="1">
    <source>
        <dbReference type="SAM" id="MobiDB-lite"/>
    </source>
</evidence>
<dbReference type="AlphaFoldDB" id="A0A8J3YD95"/>
<sequence length="163" mass="15904">MERGPLALFAAIIAVGLGPALWVGAQLGTIPASPPSPITSVVGDEAAQAPGGGAAAPEEVVPADLGPTRRTAGNGDAEIRPQRSAPRPTTPSAVSTTPPVVPTPSSKPPTTPPVEVTDDPATPDPTGSADATPGAPATVTPAVEGSPLVQSKPTPGVLVEAAR</sequence>
<dbReference type="Proteomes" id="UP000652013">
    <property type="component" value="Unassembled WGS sequence"/>
</dbReference>